<proteinExistence type="predicted"/>
<evidence type="ECO:0000256" key="5">
    <source>
        <dbReference type="SAM" id="Phobius"/>
    </source>
</evidence>
<comment type="subcellular location">
    <subcellularLocation>
        <location evidence="1">Membrane</location>
        <topology evidence="1">Multi-pass membrane protein</topology>
    </subcellularLocation>
</comment>
<keyword evidence="7" id="KW-1185">Reference proteome</keyword>
<evidence type="ECO:0000313" key="6">
    <source>
        <dbReference type="EMBL" id="MBD3863832.1"/>
    </source>
</evidence>
<dbReference type="Proteomes" id="UP000627521">
    <property type="component" value="Unassembled WGS sequence"/>
</dbReference>
<evidence type="ECO:0000313" key="7">
    <source>
        <dbReference type="Proteomes" id="UP000627521"/>
    </source>
</evidence>
<keyword evidence="2 5" id="KW-0812">Transmembrane</keyword>
<keyword evidence="3 5" id="KW-1133">Transmembrane helix</keyword>
<dbReference type="InterPro" id="IPR019109">
    <property type="entry name" value="MamF_MmsF"/>
</dbReference>
<evidence type="ECO:0000256" key="4">
    <source>
        <dbReference type="ARBA" id="ARBA00023136"/>
    </source>
</evidence>
<feature type="transmembrane region" description="Helical" evidence="5">
    <location>
        <begin position="12"/>
        <end position="34"/>
    </location>
</feature>
<evidence type="ECO:0000256" key="1">
    <source>
        <dbReference type="ARBA" id="ARBA00004141"/>
    </source>
</evidence>
<evidence type="ECO:0000256" key="3">
    <source>
        <dbReference type="ARBA" id="ARBA00022989"/>
    </source>
</evidence>
<gene>
    <name evidence="6" type="ORF">IEG06_10255</name>
</gene>
<dbReference type="RefSeq" id="WP_191099818.1">
    <property type="nucleotide sequence ID" value="NZ_CAXBHU010000004.1"/>
</dbReference>
<sequence>MREDRQFLVLTHLSQLVTLIIGCGSLILPLILWLTQKDKIYQMDAQGKTIVNFQLSIVVLYIVCVPLILLFGLGLLGWLVLGLVSIIYPVINAIKVSNGEEPHYPLSFNFIS</sequence>
<dbReference type="Pfam" id="PF09685">
    <property type="entry name" value="MamF_MmsF"/>
    <property type="match status" value="1"/>
</dbReference>
<protein>
    <submittedName>
        <fullName evidence="6">DUF4870 domain-containing protein</fullName>
    </submittedName>
</protein>
<evidence type="ECO:0000256" key="2">
    <source>
        <dbReference type="ARBA" id="ARBA00022692"/>
    </source>
</evidence>
<name>A0ABR8M0S0_9FLAO</name>
<reference evidence="6 7" key="1">
    <citation type="submission" date="2020-09" db="EMBL/GenBank/DDBJ databases">
        <title>Bacillus nautilus sp. nov., Chryseoglobus crepusculi sp. nov, and Psychrobacter noctis sp. nov., isolated from deep-sea sponges from the equatorial Atlantic.</title>
        <authorList>
            <person name="Stennett H.L."/>
            <person name="Williams S.E."/>
        </authorList>
    </citation>
    <scope>NUCLEOTIDE SEQUENCE [LARGE SCALE GENOMIC DNA]</scope>
    <source>
        <strain evidence="6 7">28M-24</strain>
    </source>
</reference>
<accession>A0ABR8M0S0</accession>
<keyword evidence="4 5" id="KW-0472">Membrane</keyword>
<dbReference type="PROSITE" id="PS51257">
    <property type="entry name" value="PROKAR_LIPOPROTEIN"/>
    <property type="match status" value="1"/>
</dbReference>
<organism evidence="6 7">
    <name type="scientific">Olleya marilimosa</name>
    <dbReference type="NCBI Taxonomy" id="272164"/>
    <lineage>
        <taxon>Bacteria</taxon>
        <taxon>Pseudomonadati</taxon>
        <taxon>Bacteroidota</taxon>
        <taxon>Flavobacteriia</taxon>
        <taxon>Flavobacteriales</taxon>
        <taxon>Flavobacteriaceae</taxon>
    </lineage>
</organism>
<feature type="transmembrane region" description="Helical" evidence="5">
    <location>
        <begin position="55"/>
        <end position="88"/>
    </location>
</feature>
<comment type="caution">
    <text evidence="6">The sequence shown here is derived from an EMBL/GenBank/DDBJ whole genome shotgun (WGS) entry which is preliminary data.</text>
</comment>
<dbReference type="EMBL" id="JACXXH010000005">
    <property type="protein sequence ID" value="MBD3863832.1"/>
    <property type="molecule type" value="Genomic_DNA"/>
</dbReference>